<dbReference type="RefSeq" id="WP_170038340.1">
    <property type="nucleotide sequence ID" value="NZ_JABDTL010000002.1"/>
</dbReference>
<evidence type="ECO:0008006" key="5">
    <source>
        <dbReference type="Google" id="ProtNLM"/>
    </source>
</evidence>
<evidence type="ECO:0000256" key="1">
    <source>
        <dbReference type="SAM" id="MobiDB-lite"/>
    </source>
</evidence>
<feature type="transmembrane region" description="Helical" evidence="2">
    <location>
        <begin position="12"/>
        <end position="32"/>
    </location>
</feature>
<sequence length="427" mass="46587">MARSRAVRLVSWGLGGLVLGIGLAVLALNMVARTERGHKFVLDFTLKALGGSIDGGRLIIGRIDGNLFEGAKVYGVRLQDLKGRAFVEADSGFLDYDIRTLLSPRVRITRATLYNPRIYVFKLPGDTVWNYQAIFADTSTGPRKPGVERATLLDTVRVVNGLVRVQLPWRPDSTLSARGQRAEIADARSDTSQILVDSVAGGFIRTMNFTAMNGRLSRIRFAPGTRSGSRIHVDSLRTDAQIYRRPAHLVHGQAVVALMKAHIEFDAPLLRLRRSTVAASGVVRTDSFPEWFPADQAPMYDIAVSGDSIDFEDMQWLYPRFPGTATGALSLRIESRPGGTMFLARDTDVRAPGTRLQGSFGMLVGDTIRFMDVDLKAEPIRTSTIENMLPDGLPVLGLRLGGADIRGAPGGALPPTRRPPGGRREAP</sequence>
<organism evidence="3 4">
    <name type="scientific">Longimicrobium terrae</name>
    <dbReference type="NCBI Taxonomy" id="1639882"/>
    <lineage>
        <taxon>Bacteria</taxon>
        <taxon>Pseudomonadati</taxon>
        <taxon>Gemmatimonadota</taxon>
        <taxon>Longimicrobiia</taxon>
        <taxon>Longimicrobiales</taxon>
        <taxon>Longimicrobiaceae</taxon>
        <taxon>Longimicrobium</taxon>
    </lineage>
</organism>
<keyword evidence="2" id="KW-1133">Transmembrane helix</keyword>
<accession>A0A841H2V7</accession>
<evidence type="ECO:0000313" key="4">
    <source>
        <dbReference type="Proteomes" id="UP000582837"/>
    </source>
</evidence>
<name>A0A841H2V7_9BACT</name>
<keyword evidence="4" id="KW-1185">Reference proteome</keyword>
<proteinExistence type="predicted"/>
<feature type="region of interest" description="Disordered" evidence="1">
    <location>
        <begin position="406"/>
        <end position="427"/>
    </location>
</feature>
<keyword evidence="2" id="KW-0472">Membrane</keyword>
<dbReference type="AlphaFoldDB" id="A0A841H2V7"/>
<dbReference type="Proteomes" id="UP000582837">
    <property type="component" value="Unassembled WGS sequence"/>
</dbReference>
<dbReference type="EMBL" id="JACHIA010000015">
    <property type="protein sequence ID" value="MBB6072431.1"/>
    <property type="molecule type" value="Genomic_DNA"/>
</dbReference>
<keyword evidence="2" id="KW-0812">Transmembrane</keyword>
<reference evidence="3 4" key="1">
    <citation type="submission" date="2020-08" db="EMBL/GenBank/DDBJ databases">
        <title>Genomic Encyclopedia of Type Strains, Phase IV (KMG-IV): sequencing the most valuable type-strain genomes for metagenomic binning, comparative biology and taxonomic classification.</title>
        <authorList>
            <person name="Goeker M."/>
        </authorList>
    </citation>
    <scope>NUCLEOTIDE SEQUENCE [LARGE SCALE GENOMIC DNA]</scope>
    <source>
        <strain evidence="3 4">DSM 29007</strain>
    </source>
</reference>
<gene>
    <name evidence="3" type="ORF">HNQ61_004093</name>
</gene>
<comment type="caution">
    <text evidence="3">The sequence shown here is derived from an EMBL/GenBank/DDBJ whole genome shotgun (WGS) entry which is preliminary data.</text>
</comment>
<evidence type="ECO:0000313" key="3">
    <source>
        <dbReference type="EMBL" id="MBB6072431.1"/>
    </source>
</evidence>
<protein>
    <recommendedName>
        <fullName evidence="5">AsmA family protein</fullName>
    </recommendedName>
</protein>
<evidence type="ECO:0000256" key="2">
    <source>
        <dbReference type="SAM" id="Phobius"/>
    </source>
</evidence>